<dbReference type="InterPro" id="IPR006094">
    <property type="entry name" value="Oxid_FAD_bind_N"/>
</dbReference>
<keyword evidence="3" id="KW-0285">Flavoprotein</keyword>
<evidence type="ECO:0000313" key="10">
    <source>
        <dbReference type="Proteomes" id="UP000184073"/>
    </source>
</evidence>
<sequence>MRPHIPLSLALLSATSVGAASTCKSTPQDSTWPAPEEWKSLNASINGALIKTAPAASSCYPGNPFSSTQNCTDVTDHWSYAMYHAAWPESVDYSIFTNHSCLPPTVDGYSQIATSMKWASSRNIRIVIKGTGHDMNGRSTGAYSLSIWTHNLNHFKHDPHWRIPGTNSTANVAILGSGNNWGSAYTAVHNIRRTLVGGEDATVGLGGLIQNGGHGLLSSTYGLASDNVYQATVITTDGRRLIANDVQNQDLFWAIRGAGGGQFGVVTEFVLKTHPVPDNVVTGGLSFHAADGSNATEATWDALVETANRIPDLMDTGLKGTVMGLTGESAQSYLGIKDKISGAAAIINLTGFNTTVEKMNSTVNTLAAQIQAAAHGKITITPQPPSSKSYWASTKPNPLASQSSGASGMITSRLLGRPELVDLPHAELRHYLQQILKTSDDDSGSMVLFGLQGGSGPARTPEERRGSVHPAWRTAYVHLMSYGAPLDATADASKALAGAAEWYESHIEPVWRNWAPGGGSYANEGNVFSSAWKEDFYGENYDRLLDVKQKYDSGMSLFVYGGVGSDEWEYDLHSGLLCQK</sequence>
<keyword evidence="5" id="KW-0560">Oxidoreductase</keyword>
<feature type="chain" id="PRO_5012137595" description="FAD-binding PCMH-type domain-containing protein" evidence="7">
    <location>
        <begin position="20"/>
        <end position="580"/>
    </location>
</feature>
<feature type="domain" description="FAD-binding PCMH-type" evidence="8">
    <location>
        <begin position="95"/>
        <end position="276"/>
    </location>
</feature>
<dbReference type="Proteomes" id="UP000184073">
    <property type="component" value="Unassembled WGS sequence"/>
</dbReference>
<evidence type="ECO:0000256" key="5">
    <source>
        <dbReference type="ARBA" id="ARBA00023002"/>
    </source>
</evidence>
<dbReference type="RefSeq" id="XP_040673183.1">
    <property type="nucleotide sequence ID" value="XM_040807837.1"/>
</dbReference>
<gene>
    <name evidence="9" type="ORF">ASPVEDRAFT_142428</name>
</gene>
<dbReference type="GeneID" id="63723348"/>
<feature type="region of interest" description="Disordered" evidence="6">
    <location>
        <begin position="384"/>
        <end position="406"/>
    </location>
</feature>
<keyword evidence="7" id="KW-0732">Signal</keyword>
<comment type="similarity">
    <text evidence="2">Belongs to the oxygen-dependent FAD-linked oxidoreductase family.</text>
</comment>
<proteinExistence type="inferred from homology"/>
<dbReference type="PANTHER" id="PTHR42973:SF39">
    <property type="entry name" value="FAD-BINDING PCMH-TYPE DOMAIN-CONTAINING PROTEIN"/>
    <property type="match status" value="1"/>
</dbReference>
<evidence type="ECO:0000256" key="4">
    <source>
        <dbReference type="ARBA" id="ARBA00022827"/>
    </source>
</evidence>
<dbReference type="GO" id="GO:0016491">
    <property type="term" value="F:oxidoreductase activity"/>
    <property type="evidence" value="ECO:0007669"/>
    <property type="project" value="UniProtKB-KW"/>
</dbReference>
<dbReference type="Gene3D" id="3.40.462.20">
    <property type="match status" value="1"/>
</dbReference>
<dbReference type="STRING" id="1036611.A0A1L9Q0Y8"/>
<name>A0A1L9Q0Y8_ASPVE</name>
<dbReference type="PANTHER" id="PTHR42973">
    <property type="entry name" value="BINDING OXIDOREDUCTASE, PUTATIVE (AFU_ORTHOLOGUE AFUA_1G17690)-RELATED"/>
    <property type="match status" value="1"/>
</dbReference>
<dbReference type="SUPFAM" id="SSF56176">
    <property type="entry name" value="FAD-binding/transporter-associated domain-like"/>
    <property type="match status" value="1"/>
</dbReference>
<dbReference type="Gene3D" id="3.30.465.10">
    <property type="match status" value="1"/>
</dbReference>
<dbReference type="InterPro" id="IPR036318">
    <property type="entry name" value="FAD-bd_PCMH-like_sf"/>
</dbReference>
<evidence type="ECO:0000256" key="3">
    <source>
        <dbReference type="ARBA" id="ARBA00022630"/>
    </source>
</evidence>
<dbReference type="Pfam" id="PF08031">
    <property type="entry name" value="BBE"/>
    <property type="match status" value="1"/>
</dbReference>
<organism evidence="9 10">
    <name type="scientific">Aspergillus versicolor CBS 583.65</name>
    <dbReference type="NCBI Taxonomy" id="1036611"/>
    <lineage>
        <taxon>Eukaryota</taxon>
        <taxon>Fungi</taxon>
        <taxon>Dikarya</taxon>
        <taxon>Ascomycota</taxon>
        <taxon>Pezizomycotina</taxon>
        <taxon>Eurotiomycetes</taxon>
        <taxon>Eurotiomycetidae</taxon>
        <taxon>Eurotiales</taxon>
        <taxon>Aspergillaceae</taxon>
        <taxon>Aspergillus</taxon>
        <taxon>Aspergillus subgen. Nidulantes</taxon>
    </lineage>
</organism>
<evidence type="ECO:0000256" key="7">
    <source>
        <dbReference type="SAM" id="SignalP"/>
    </source>
</evidence>
<accession>A0A1L9Q0Y8</accession>
<evidence type="ECO:0000256" key="2">
    <source>
        <dbReference type="ARBA" id="ARBA00005466"/>
    </source>
</evidence>
<feature type="compositionally biased region" description="Polar residues" evidence="6">
    <location>
        <begin position="386"/>
        <end position="406"/>
    </location>
</feature>
<feature type="signal peptide" evidence="7">
    <location>
        <begin position="1"/>
        <end position="19"/>
    </location>
</feature>
<evidence type="ECO:0000256" key="1">
    <source>
        <dbReference type="ARBA" id="ARBA00001974"/>
    </source>
</evidence>
<dbReference type="InterPro" id="IPR016166">
    <property type="entry name" value="FAD-bd_PCMH"/>
</dbReference>
<dbReference type="OrthoDB" id="9983560at2759"/>
<dbReference type="InterPro" id="IPR012951">
    <property type="entry name" value="BBE"/>
</dbReference>
<dbReference type="AlphaFoldDB" id="A0A1L9Q0Y8"/>
<evidence type="ECO:0000313" key="9">
    <source>
        <dbReference type="EMBL" id="OJJ07421.1"/>
    </source>
</evidence>
<dbReference type="InterPro" id="IPR050416">
    <property type="entry name" value="FAD-linked_Oxidoreductase"/>
</dbReference>
<comment type="cofactor">
    <cofactor evidence="1">
        <name>FAD</name>
        <dbReference type="ChEBI" id="CHEBI:57692"/>
    </cofactor>
</comment>
<protein>
    <recommendedName>
        <fullName evidence="8">FAD-binding PCMH-type domain-containing protein</fullName>
    </recommendedName>
</protein>
<dbReference type="Pfam" id="PF01565">
    <property type="entry name" value="FAD_binding_4"/>
    <property type="match status" value="1"/>
</dbReference>
<evidence type="ECO:0000256" key="6">
    <source>
        <dbReference type="SAM" id="MobiDB-lite"/>
    </source>
</evidence>
<evidence type="ECO:0000259" key="8">
    <source>
        <dbReference type="PROSITE" id="PS51387"/>
    </source>
</evidence>
<dbReference type="VEuPathDB" id="FungiDB:ASPVEDRAFT_142428"/>
<dbReference type="PROSITE" id="PS51387">
    <property type="entry name" value="FAD_PCMH"/>
    <property type="match status" value="1"/>
</dbReference>
<dbReference type="EMBL" id="KV878137">
    <property type="protein sequence ID" value="OJJ07421.1"/>
    <property type="molecule type" value="Genomic_DNA"/>
</dbReference>
<dbReference type="GO" id="GO:0071949">
    <property type="term" value="F:FAD binding"/>
    <property type="evidence" value="ECO:0007669"/>
    <property type="project" value="InterPro"/>
</dbReference>
<reference evidence="10" key="1">
    <citation type="journal article" date="2017" name="Genome Biol.">
        <title>Comparative genomics reveals high biological diversity and specific adaptations in the industrially and medically important fungal genus Aspergillus.</title>
        <authorList>
            <person name="de Vries R.P."/>
            <person name="Riley R."/>
            <person name="Wiebenga A."/>
            <person name="Aguilar-Osorio G."/>
            <person name="Amillis S."/>
            <person name="Uchima C.A."/>
            <person name="Anderluh G."/>
            <person name="Asadollahi M."/>
            <person name="Askin M."/>
            <person name="Barry K."/>
            <person name="Battaglia E."/>
            <person name="Bayram O."/>
            <person name="Benocci T."/>
            <person name="Braus-Stromeyer S.A."/>
            <person name="Caldana C."/>
            <person name="Canovas D."/>
            <person name="Cerqueira G.C."/>
            <person name="Chen F."/>
            <person name="Chen W."/>
            <person name="Choi C."/>
            <person name="Clum A."/>
            <person name="Dos Santos R.A."/>
            <person name="Damasio A.R."/>
            <person name="Diallinas G."/>
            <person name="Emri T."/>
            <person name="Fekete E."/>
            <person name="Flipphi M."/>
            <person name="Freyberg S."/>
            <person name="Gallo A."/>
            <person name="Gournas C."/>
            <person name="Habgood R."/>
            <person name="Hainaut M."/>
            <person name="Harispe M.L."/>
            <person name="Henrissat B."/>
            <person name="Hilden K.S."/>
            <person name="Hope R."/>
            <person name="Hossain A."/>
            <person name="Karabika E."/>
            <person name="Karaffa L."/>
            <person name="Karanyi Z."/>
            <person name="Krasevec N."/>
            <person name="Kuo A."/>
            <person name="Kusch H."/>
            <person name="LaButti K."/>
            <person name="Lagendijk E.L."/>
            <person name="Lapidus A."/>
            <person name="Levasseur A."/>
            <person name="Lindquist E."/>
            <person name="Lipzen A."/>
            <person name="Logrieco A.F."/>
            <person name="MacCabe A."/>
            <person name="Maekelae M.R."/>
            <person name="Malavazi I."/>
            <person name="Melin P."/>
            <person name="Meyer V."/>
            <person name="Mielnichuk N."/>
            <person name="Miskei M."/>
            <person name="Molnar A.P."/>
            <person name="Mule G."/>
            <person name="Ngan C.Y."/>
            <person name="Orejas M."/>
            <person name="Orosz E."/>
            <person name="Ouedraogo J.P."/>
            <person name="Overkamp K.M."/>
            <person name="Park H.-S."/>
            <person name="Perrone G."/>
            <person name="Piumi F."/>
            <person name="Punt P.J."/>
            <person name="Ram A.F."/>
            <person name="Ramon A."/>
            <person name="Rauscher S."/>
            <person name="Record E."/>
            <person name="Riano-Pachon D.M."/>
            <person name="Robert V."/>
            <person name="Roehrig J."/>
            <person name="Ruller R."/>
            <person name="Salamov A."/>
            <person name="Salih N.S."/>
            <person name="Samson R.A."/>
            <person name="Sandor E."/>
            <person name="Sanguinetti M."/>
            <person name="Schuetze T."/>
            <person name="Sepcic K."/>
            <person name="Shelest E."/>
            <person name="Sherlock G."/>
            <person name="Sophianopoulou V."/>
            <person name="Squina F.M."/>
            <person name="Sun H."/>
            <person name="Susca A."/>
            <person name="Todd R.B."/>
            <person name="Tsang A."/>
            <person name="Unkles S.E."/>
            <person name="van de Wiele N."/>
            <person name="van Rossen-Uffink D."/>
            <person name="Oliveira J.V."/>
            <person name="Vesth T.C."/>
            <person name="Visser J."/>
            <person name="Yu J.-H."/>
            <person name="Zhou M."/>
            <person name="Andersen M.R."/>
            <person name="Archer D.B."/>
            <person name="Baker S.E."/>
            <person name="Benoit I."/>
            <person name="Brakhage A.A."/>
            <person name="Braus G.H."/>
            <person name="Fischer R."/>
            <person name="Frisvad J.C."/>
            <person name="Goldman G.H."/>
            <person name="Houbraken J."/>
            <person name="Oakley B."/>
            <person name="Pocsi I."/>
            <person name="Scazzocchio C."/>
            <person name="Seiboth B."/>
            <person name="vanKuyk P.A."/>
            <person name="Wortman J."/>
            <person name="Dyer P.S."/>
            <person name="Grigoriev I.V."/>
        </authorList>
    </citation>
    <scope>NUCLEOTIDE SEQUENCE [LARGE SCALE GENOMIC DNA]</scope>
    <source>
        <strain evidence="10">CBS 583.65</strain>
    </source>
</reference>
<keyword evidence="10" id="KW-1185">Reference proteome</keyword>
<keyword evidence="4" id="KW-0274">FAD</keyword>
<dbReference type="InterPro" id="IPR016169">
    <property type="entry name" value="FAD-bd_PCMH_sub2"/>
</dbReference>